<dbReference type="Gene3D" id="3.30.710.10">
    <property type="entry name" value="Potassium Channel Kv1.1, Chain A"/>
    <property type="match status" value="1"/>
</dbReference>
<comment type="subcellular location">
    <subcellularLocation>
        <location evidence="1">Nucleus</location>
    </subcellularLocation>
</comment>
<dbReference type="InterPro" id="IPR013087">
    <property type="entry name" value="Znf_C2H2_type"/>
</dbReference>
<dbReference type="PROSITE" id="PS50097">
    <property type="entry name" value="BTB"/>
    <property type="match status" value="1"/>
</dbReference>
<dbReference type="SUPFAM" id="SSF54695">
    <property type="entry name" value="POZ domain"/>
    <property type="match status" value="1"/>
</dbReference>
<dbReference type="SMART" id="SM00225">
    <property type="entry name" value="BTB"/>
    <property type="match status" value="1"/>
</dbReference>
<reference evidence="7" key="1">
    <citation type="submission" date="2023-08" db="EMBL/GenBank/DDBJ databases">
        <title>Chromosome-level Genome Assembly of mud carp (Cirrhinus molitorella).</title>
        <authorList>
            <person name="Liu H."/>
        </authorList>
    </citation>
    <scope>NUCLEOTIDE SEQUENCE</scope>
    <source>
        <strain evidence="7">Prfri</strain>
        <tissue evidence="7">Muscle</tissue>
    </source>
</reference>
<keyword evidence="6" id="KW-0539">Nucleus</keyword>
<dbReference type="Pfam" id="PF00651">
    <property type="entry name" value="BTB"/>
    <property type="match status" value="1"/>
</dbReference>
<dbReference type="Proteomes" id="UP001187343">
    <property type="component" value="Unassembled WGS sequence"/>
</dbReference>
<dbReference type="PROSITE" id="PS00028">
    <property type="entry name" value="ZINC_FINGER_C2H2_1"/>
    <property type="match status" value="5"/>
</dbReference>
<evidence type="ECO:0000256" key="2">
    <source>
        <dbReference type="ARBA" id="ARBA00022723"/>
    </source>
</evidence>
<dbReference type="GO" id="GO:0008270">
    <property type="term" value="F:zinc ion binding"/>
    <property type="evidence" value="ECO:0007669"/>
    <property type="project" value="UniProtKB-KW"/>
</dbReference>
<dbReference type="Pfam" id="PF00096">
    <property type="entry name" value="zf-C2H2"/>
    <property type="match status" value="3"/>
</dbReference>
<organism evidence="7 8">
    <name type="scientific">Cirrhinus molitorella</name>
    <name type="common">mud carp</name>
    <dbReference type="NCBI Taxonomy" id="172907"/>
    <lineage>
        <taxon>Eukaryota</taxon>
        <taxon>Metazoa</taxon>
        <taxon>Chordata</taxon>
        <taxon>Craniata</taxon>
        <taxon>Vertebrata</taxon>
        <taxon>Euteleostomi</taxon>
        <taxon>Actinopterygii</taxon>
        <taxon>Neopterygii</taxon>
        <taxon>Teleostei</taxon>
        <taxon>Ostariophysi</taxon>
        <taxon>Cypriniformes</taxon>
        <taxon>Cyprinidae</taxon>
        <taxon>Labeoninae</taxon>
        <taxon>Labeonini</taxon>
        <taxon>Cirrhinus</taxon>
    </lineage>
</organism>
<dbReference type="PROSITE" id="PS50157">
    <property type="entry name" value="ZINC_FINGER_C2H2_2"/>
    <property type="match status" value="5"/>
</dbReference>
<keyword evidence="3" id="KW-0677">Repeat</keyword>
<protein>
    <submittedName>
        <fullName evidence="7">Uncharacterized protein</fullName>
    </submittedName>
</protein>
<dbReference type="FunFam" id="3.30.160.60:FF:000457">
    <property type="entry name" value="B-cell lymphoma 6 protein-like"/>
    <property type="match status" value="1"/>
</dbReference>
<name>A0AA88TRM4_9TELE</name>
<dbReference type="InterPro" id="IPR000210">
    <property type="entry name" value="BTB/POZ_dom"/>
</dbReference>
<dbReference type="PANTHER" id="PTHR46105">
    <property type="entry name" value="AGAP004733-PA"/>
    <property type="match status" value="1"/>
</dbReference>
<evidence type="ECO:0000256" key="3">
    <source>
        <dbReference type="ARBA" id="ARBA00022737"/>
    </source>
</evidence>
<evidence type="ECO:0000256" key="4">
    <source>
        <dbReference type="ARBA" id="ARBA00022771"/>
    </source>
</evidence>
<keyword evidence="8" id="KW-1185">Reference proteome</keyword>
<keyword evidence="5" id="KW-0862">Zinc</keyword>
<keyword evidence="2" id="KW-0479">Metal-binding</keyword>
<comment type="caution">
    <text evidence="7">The sequence shown here is derived from an EMBL/GenBank/DDBJ whole genome shotgun (WGS) entry which is preliminary data.</text>
</comment>
<keyword evidence="4" id="KW-0863">Zinc-finger</keyword>
<evidence type="ECO:0000313" key="7">
    <source>
        <dbReference type="EMBL" id="KAK2901355.1"/>
    </source>
</evidence>
<dbReference type="AlphaFoldDB" id="A0AA88TRM4"/>
<sequence length="624" mass="69919">MSPLVCQWYSPLVKFRELRTASSQKSSSKNCLRWTLPRKIYQRTMSSAADGCIKFTHHAGDVLFNFNRLRSRNILTDVTIVVGGQQFRAHKAVLMACSGLFYSMFADAYKSSLSVISLDPKVDPDGFAILLEFMYTSCLTLKDSFIIATLNTATYLQMEHVMDTCQRFIDSRGLCVKQSRAEMLVNQGRLSSEAPFILSDALNTQSSVHFSTYGPPGLHYAVSTSTESPSRFYRHLPLPMDTSSTTNPLWQIPKTGVIARQQHSPPDSGVSARTVTNGGATEAREERNRPSVLFRSARAEADRKTPVLEVENIAPCHTGGPKSPLRSDCQPNSPAESSSCSRGAASPPGSISHPKARNWKKYKFIVLNSTDGANDNSSPTPSHTVTEPTNKSNEAQGQLIMDSRSTDECIKTEERDSSLSNTLAEESSIGPTRSEEYRLYCNECESKSDSDTEKPQWLQYGKPYKCDRCQAMFCYNRNLASHKSLHTGEKPYRCNICGAQFNRPANLKTHSRIHSGEKPYKCETCGSRFVQVAHLRAHVLIHTGEKPYPCDICGTRFRHLQTLKSHLRIHTGEKPYHCEHCDLHFRHKSQLRLHLRQKHGAVTNTKVQYRRSRTDLPVGSLVTA</sequence>
<gene>
    <name evidence="7" type="ORF">Q8A67_009470</name>
</gene>
<dbReference type="FunFam" id="3.30.710.10:FF:000025">
    <property type="entry name" value="B-cell lymphoma 6 protein-like"/>
    <property type="match status" value="1"/>
</dbReference>
<dbReference type="PANTHER" id="PTHR46105:SF25">
    <property type="entry name" value="ZGC:110075 PROTEIN"/>
    <property type="match status" value="1"/>
</dbReference>
<dbReference type="SMART" id="SM00355">
    <property type="entry name" value="ZnF_C2H2"/>
    <property type="match status" value="5"/>
</dbReference>
<dbReference type="FunFam" id="3.30.160.60:FF:001790">
    <property type="entry name" value="BCL6A, transcription repressor a"/>
    <property type="match status" value="1"/>
</dbReference>
<dbReference type="EMBL" id="JAUYZG010000008">
    <property type="protein sequence ID" value="KAK2901355.1"/>
    <property type="molecule type" value="Genomic_DNA"/>
</dbReference>
<dbReference type="InterPro" id="IPR011333">
    <property type="entry name" value="SKP1/BTB/POZ_sf"/>
</dbReference>
<dbReference type="InterPro" id="IPR036236">
    <property type="entry name" value="Znf_C2H2_sf"/>
</dbReference>
<evidence type="ECO:0000256" key="5">
    <source>
        <dbReference type="ARBA" id="ARBA00022833"/>
    </source>
</evidence>
<evidence type="ECO:0000313" key="8">
    <source>
        <dbReference type="Proteomes" id="UP001187343"/>
    </source>
</evidence>
<dbReference type="GO" id="GO:0000981">
    <property type="term" value="F:DNA-binding transcription factor activity, RNA polymerase II-specific"/>
    <property type="evidence" value="ECO:0007669"/>
    <property type="project" value="TreeGrafter"/>
</dbReference>
<dbReference type="SUPFAM" id="SSF57667">
    <property type="entry name" value="beta-beta-alpha zinc fingers"/>
    <property type="match status" value="3"/>
</dbReference>
<dbReference type="Gene3D" id="3.30.160.60">
    <property type="entry name" value="Classic Zinc Finger"/>
    <property type="match status" value="5"/>
</dbReference>
<dbReference type="GO" id="GO:0000978">
    <property type="term" value="F:RNA polymerase II cis-regulatory region sequence-specific DNA binding"/>
    <property type="evidence" value="ECO:0007669"/>
    <property type="project" value="TreeGrafter"/>
</dbReference>
<dbReference type="FunFam" id="3.30.160.60:FF:000105">
    <property type="entry name" value="B-cell CLL/lymphoma 6, member B"/>
    <property type="match status" value="2"/>
</dbReference>
<evidence type="ECO:0000256" key="1">
    <source>
        <dbReference type="ARBA" id="ARBA00004123"/>
    </source>
</evidence>
<dbReference type="InterPro" id="IPR050457">
    <property type="entry name" value="ZnFinger_BTB_dom_contain"/>
</dbReference>
<evidence type="ECO:0000256" key="6">
    <source>
        <dbReference type="ARBA" id="ARBA00023242"/>
    </source>
</evidence>
<proteinExistence type="predicted"/>
<accession>A0AA88TRM4</accession>